<dbReference type="Gramene" id="Pp3c3_20980V3.1">
    <property type="protein sequence ID" value="Pp3c3_20980V3.1"/>
    <property type="gene ID" value="Pp3c3_20980"/>
</dbReference>
<dbReference type="STRING" id="3218.A0A2K1KVE8"/>
<evidence type="ECO:0000256" key="10">
    <source>
        <dbReference type="ARBA" id="ARBA00023277"/>
    </source>
</evidence>
<keyword evidence="6 13" id="KW-1133">Transmembrane helix</keyword>
<dbReference type="EnsemblPlants" id="Pp3c3_20980V3.1">
    <property type="protein sequence ID" value="Pp3c3_20980V3.1"/>
    <property type="gene ID" value="Pp3c3_20980"/>
</dbReference>
<organism evidence="14">
    <name type="scientific">Physcomitrium patens</name>
    <name type="common">Spreading-leaved earth moss</name>
    <name type="synonym">Physcomitrella patens</name>
    <dbReference type="NCBI Taxonomy" id="3218"/>
    <lineage>
        <taxon>Eukaryota</taxon>
        <taxon>Viridiplantae</taxon>
        <taxon>Streptophyta</taxon>
        <taxon>Embryophyta</taxon>
        <taxon>Bryophyta</taxon>
        <taxon>Bryophytina</taxon>
        <taxon>Bryopsida</taxon>
        <taxon>Funariidae</taxon>
        <taxon>Funariales</taxon>
        <taxon>Funariaceae</taxon>
        <taxon>Physcomitrium</taxon>
    </lineage>
</organism>
<evidence type="ECO:0000256" key="3">
    <source>
        <dbReference type="ARBA" id="ARBA00022676"/>
    </source>
</evidence>
<evidence type="ECO:0000313" key="15">
    <source>
        <dbReference type="EnsemblPlants" id="Pp3c3_20980V3.1"/>
    </source>
</evidence>
<dbReference type="FunCoup" id="A0A2K1KVE8">
    <property type="interactions" value="355"/>
</dbReference>
<evidence type="ECO:0000256" key="2">
    <source>
        <dbReference type="ARBA" id="ARBA00007737"/>
    </source>
</evidence>
<reference evidence="14 16" key="2">
    <citation type="journal article" date="2018" name="Plant J.">
        <title>The Physcomitrella patens chromosome-scale assembly reveals moss genome structure and evolution.</title>
        <authorList>
            <person name="Lang D."/>
            <person name="Ullrich K.K."/>
            <person name="Murat F."/>
            <person name="Fuchs J."/>
            <person name="Jenkins J."/>
            <person name="Haas F.B."/>
            <person name="Piednoel M."/>
            <person name="Gundlach H."/>
            <person name="Van Bel M."/>
            <person name="Meyberg R."/>
            <person name="Vives C."/>
            <person name="Morata J."/>
            <person name="Symeonidi A."/>
            <person name="Hiss M."/>
            <person name="Muchero W."/>
            <person name="Kamisugi Y."/>
            <person name="Saleh O."/>
            <person name="Blanc G."/>
            <person name="Decker E.L."/>
            <person name="van Gessel N."/>
            <person name="Grimwood J."/>
            <person name="Hayes R.D."/>
            <person name="Graham S.W."/>
            <person name="Gunter L.E."/>
            <person name="McDaniel S.F."/>
            <person name="Hoernstein S.N.W."/>
            <person name="Larsson A."/>
            <person name="Li F.W."/>
            <person name="Perroud P.F."/>
            <person name="Phillips J."/>
            <person name="Ranjan P."/>
            <person name="Rokshar D.S."/>
            <person name="Rothfels C.J."/>
            <person name="Schneider L."/>
            <person name="Shu S."/>
            <person name="Stevenson D.W."/>
            <person name="Thummler F."/>
            <person name="Tillich M."/>
            <person name="Villarreal Aguilar J.C."/>
            <person name="Widiez T."/>
            <person name="Wong G.K."/>
            <person name="Wymore A."/>
            <person name="Zhang Y."/>
            <person name="Zimmer A.D."/>
            <person name="Quatrano R.S."/>
            <person name="Mayer K.F.X."/>
            <person name="Goodstein D."/>
            <person name="Casacuberta J.M."/>
            <person name="Vandepoele K."/>
            <person name="Reski R."/>
            <person name="Cuming A.C."/>
            <person name="Tuskan G.A."/>
            <person name="Maumus F."/>
            <person name="Salse J."/>
            <person name="Schmutz J."/>
            <person name="Rensing S.A."/>
        </authorList>
    </citation>
    <scope>NUCLEOTIDE SEQUENCE [LARGE SCALE GENOMIC DNA]</scope>
    <source>
        <strain evidence="15 16">cv. Gransden 2004</strain>
    </source>
</reference>
<dbReference type="EnsemblPlants" id="Pp3c3_20980V3.2">
    <property type="protein sequence ID" value="Pp3c3_20980V3.2"/>
    <property type="gene ID" value="Pp3c3_20980"/>
</dbReference>
<dbReference type="GeneID" id="112280667"/>
<feature type="compositionally biased region" description="Basic and acidic residues" evidence="12">
    <location>
        <begin position="508"/>
        <end position="517"/>
    </location>
</feature>
<sequence>MQQRQYRRMNSRLRRAPLTRLQWIAGYVALTLGTLILTYIFSDGLHSFRSKTHSLDHHDASLVLPKENVLGQTHGLNLKQELVSSHLRSTKLALHIEDSSLDLQAKLWEPPADKGFVPCVEPGPAHSGPKPAKGYLMVSTNGGLNQMRAGICDMVAIARLINATLVIPELDKGSFWQDASNFSDVFDVEYFIKALANDIPVIKALPPSMKSEPKVLKQFRSWSGVKYYEQEIGRLWLNYKVIKAAKTDLRLANNHLPAEIQKLRCRVHYDALRFAPHIEALGKVIVERLRSAGPYIALHLRYEKDMLAFSGCTYQLSTEEAQELTTIRENTPHWKVKKINGTEQRRNGFCPLTPTEVGVFLKSLGYPESTRIYVAAGEIYGGRERMSGLLSRFPNVMSKEYIATASELAPFFNHSSQMAALDYIVSVESNVFVSSYSGNMARAVEGHRRFLGHRKTISPDRKELVALFDMLDQGLLKEDQNLADVITTMHENRQGAPRKRKGPLKGTKGRDRLRSEEAFYTNPTPDCLCQQSDFPKHVNYEQNYSPQETEREGRQMESGVAVQRR</sequence>
<dbReference type="Gramene" id="Pp3c3_20980V3.2">
    <property type="protein sequence ID" value="Pp3c3_20980V3.2"/>
    <property type="gene ID" value="Pp3c3_20980"/>
</dbReference>
<dbReference type="Pfam" id="PF10250">
    <property type="entry name" value="O-FucT"/>
    <property type="match status" value="1"/>
</dbReference>
<keyword evidence="3" id="KW-0328">Glycosyltransferase</keyword>
<feature type="region of interest" description="Disordered" evidence="12">
    <location>
        <begin position="491"/>
        <end position="525"/>
    </location>
</feature>
<keyword evidence="16" id="KW-1185">Reference proteome</keyword>
<evidence type="ECO:0000313" key="14">
    <source>
        <dbReference type="EMBL" id="PNR57741.1"/>
    </source>
</evidence>
<protein>
    <recommendedName>
        <fullName evidence="11">O-fucosyltransferase family protein</fullName>
    </recommendedName>
</protein>
<dbReference type="GO" id="GO:0006004">
    <property type="term" value="P:fucose metabolic process"/>
    <property type="evidence" value="ECO:0007669"/>
    <property type="project" value="UniProtKB-KW"/>
</dbReference>
<dbReference type="EMBL" id="ABEU02000003">
    <property type="protein sequence ID" value="PNR57741.1"/>
    <property type="molecule type" value="Genomic_DNA"/>
</dbReference>
<keyword evidence="10" id="KW-0119">Carbohydrate metabolism</keyword>
<keyword evidence="8" id="KW-0325">Glycoprotein</keyword>
<gene>
    <name evidence="15" type="primary">LOC112280667</name>
    <name evidence="14" type="ORF">PHYPA_004735</name>
</gene>
<dbReference type="GO" id="GO:0016020">
    <property type="term" value="C:membrane"/>
    <property type="evidence" value="ECO:0007669"/>
    <property type="project" value="UniProtKB-SubCell"/>
</dbReference>
<dbReference type="PaxDb" id="3218-PP1S47_291V6.1"/>
<dbReference type="KEGG" id="ppp:112280667"/>
<keyword evidence="4" id="KW-0808">Transferase</keyword>
<evidence type="ECO:0000256" key="6">
    <source>
        <dbReference type="ARBA" id="ARBA00022989"/>
    </source>
</evidence>
<dbReference type="InterPro" id="IPR019378">
    <property type="entry name" value="GDP-Fuc_O-FucTrfase"/>
</dbReference>
<dbReference type="PIRSF" id="PIRSF009360">
    <property type="entry name" value="UCP009360"/>
    <property type="match status" value="1"/>
</dbReference>
<name>A0A2K1KVE8_PHYPA</name>
<evidence type="ECO:0000256" key="8">
    <source>
        <dbReference type="ARBA" id="ARBA00023180"/>
    </source>
</evidence>
<dbReference type="GO" id="GO:0005737">
    <property type="term" value="C:cytoplasm"/>
    <property type="evidence" value="ECO:0000318"/>
    <property type="project" value="GO_Central"/>
</dbReference>
<dbReference type="RefSeq" id="XP_024372181.1">
    <property type="nucleotide sequence ID" value="XM_024516413.2"/>
</dbReference>
<proteinExistence type="inferred from homology"/>
<comment type="similarity">
    <text evidence="2">Belongs to the glycosyltransferase GT106 family.</text>
</comment>
<reference evidence="15" key="3">
    <citation type="submission" date="2020-12" db="UniProtKB">
        <authorList>
            <consortium name="EnsemblPlants"/>
        </authorList>
    </citation>
    <scope>IDENTIFICATION</scope>
</reference>
<evidence type="ECO:0000256" key="11">
    <source>
        <dbReference type="ARBA" id="ARBA00030350"/>
    </source>
</evidence>
<comment type="subcellular location">
    <subcellularLocation>
        <location evidence="1">Membrane</location>
    </subcellularLocation>
</comment>
<evidence type="ECO:0000256" key="4">
    <source>
        <dbReference type="ARBA" id="ARBA00022679"/>
    </source>
</evidence>
<dbReference type="OrthoDB" id="2012966at2759"/>
<dbReference type="AlphaFoldDB" id="A0A2K1KVE8"/>
<feature type="transmembrane region" description="Helical" evidence="13">
    <location>
        <begin position="21"/>
        <end position="41"/>
    </location>
</feature>
<evidence type="ECO:0000256" key="7">
    <source>
        <dbReference type="ARBA" id="ARBA00023136"/>
    </source>
</evidence>
<dbReference type="OMA" id="INTAICD"/>
<evidence type="ECO:0000256" key="9">
    <source>
        <dbReference type="ARBA" id="ARBA00023253"/>
    </source>
</evidence>
<evidence type="ECO:0000256" key="12">
    <source>
        <dbReference type="SAM" id="MobiDB-lite"/>
    </source>
</evidence>
<accession>A0A2K1KVE8</accession>
<evidence type="ECO:0000256" key="13">
    <source>
        <dbReference type="SAM" id="Phobius"/>
    </source>
</evidence>
<evidence type="ECO:0000256" key="1">
    <source>
        <dbReference type="ARBA" id="ARBA00004370"/>
    </source>
</evidence>
<dbReference type="InterPro" id="IPR024709">
    <property type="entry name" value="FucosylTrfase_pln"/>
</dbReference>
<feature type="region of interest" description="Disordered" evidence="12">
    <location>
        <begin position="538"/>
        <end position="565"/>
    </location>
</feature>
<dbReference type="Proteomes" id="UP000006727">
    <property type="component" value="Chromosome 3"/>
</dbReference>
<keyword evidence="7 13" id="KW-0472">Membrane</keyword>
<dbReference type="PANTHER" id="PTHR31741:SF1">
    <property type="entry name" value="O-FUCOSYLTRANSFERASE 7"/>
    <property type="match status" value="1"/>
</dbReference>
<dbReference type="PANTHER" id="PTHR31741">
    <property type="entry name" value="OS02G0726500 PROTEIN-RELATED"/>
    <property type="match status" value="1"/>
</dbReference>
<evidence type="ECO:0000313" key="16">
    <source>
        <dbReference type="Proteomes" id="UP000006727"/>
    </source>
</evidence>
<keyword evidence="9" id="KW-0294">Fucose metabolism</keyword>
<dbReference type="CDD" id="cd11299">
    <property type="entry name" value="O-FucT_plant"/>
    <property type="match status" value="1"/>
</dbReference>
<keyword evidence="5 13" id="KW-0812">Transmembrane</keyword>
<reference evidence="14 16" key="1">
    <citation type="journal article" date="2008" name="Science">
        <title>The Physcomitrella genome reveals evolutionary insights into the conquest of land by plants.</title>
        <authorList>
            <person name="Rensing S."/>
            <person name="Lang D."/>
            <person name="Zimmer A."/>
            <person name="Terry A."/>
            <person name="Salamov A."/>
            <person name="Shapiro H."/>
            <person name="Nishiyama T."/>
            <person name="Perroud P.-F."/>
            <person name="Lindquist E."/>
            <person name="Kamisugi Y."/>
            <person name="Tanahashi T."/>
            <person name="Sakakibara K."/>
            <person name="Fujita T."/>
            <person name="Oishi K."/>
            <person name="Shin-I T."/>
            <person name="Kuroki Y."/>
            <person name="Toyoda A."/>
            <person name="Suzuki Y."/>
            <person name="Hashimoto A."/>
            <person name="Yamaguchi K."/>
            <person name="Sugano A."/>
            <person name="Kohara Y."/>
            <person name="Fujiyama A."/>
            <person name="Anterola A."/>
            <person name="Aoki S."/>
            <person name="Ashton N."/>
            <person name="Barbazuk W.B."/>
            <person name="Barker E."/>
            <person name="Bennetzen J."/>
            <person name="Bezanilla M."/>
            <person name="Blankenship R."/>
            <person name="Cho S.H."/>
            <person name="Dutcher S."/>
            <person name="Estelle M."/>
            <person name="Fawcett J.A."/>
            <person name="Gundlach H."/>
            <person name="Hanada K."/>
            <person name="Heyl A."/>
            <person name="Hicks K.A."/>
            <person name="Hugh J."/>
            <person name="Lohr M."/>
            <person name="Mayer K."/>
            <person name="Melkozernov A."/>
            <person name="Murata T."/>
            <person name="Nelson D."/>
            <person name="Pils B."/>
            <person name="Prigge M."/>
            <person name="Reiss B."/>
            <person name="Renner T."/>
            <person name="Rombauts S."/>
            <person name="Rushton P."/>
            <person name="Sanderfoot A."/>
            <person name="Schween G."/>
            <person name="Shiu S.-H."/>
            <person name="Stueber K."/>
            <person name="Theodoulou F.L."/>
            <person name="Tu H."/>
            <person name="Van de Peer Y."/>
            <person name="Verrier P.J."/>
            <person name="Waters E."/>
            <person name="Wood A."/>
            <person name="Yang L."/>
            <person name="Cove D."/>
            <person name="Cuming A."/>
            <person name="Hasebe M."/>
            <person name="Lucas S."/>
            <person name="Mishler D.B."/>
            <person name="Reski R."/>
            <person name="Grigoriev I."/>
            <person name="Quatrano R.S."/>
            <person name="Boore J.L."/>
        </authorList>
    </citation>
    <scope>NUCLEOTIDE SEQUENCE [LARGE SCALE GENOMIC DNA]</scope>
    <source>
        <strain evidence="15 16">cv. Gransden 2004</strain>
    </source>
</reference>
<dbReference type="GO" id="GO:0016757">
    <property type="term" value="F:glycosyltransferase activity"/>
    <property type="evidence" value="ECO:0007669"/>
    <property type="project" value="UniProtKB-KW"/>
</dbReference>
<evidence type="ECO:0000256" key="5">
    <source>
        <dbReference type="ARBA" id="ARBA00022692"/>
    </source>
</evidence>